<keyword evidence="3" id="KW-0808">Transferase</keyword>
<evidence type="ECO:0000256" key="2">
    <source>
        <dbReference type="ARBA" id="ARBA00003753"/>
    </source>
</evidence>
<dbReference type="InterPro" id="IPR004821">
    <property type="entry name" value="Cyt_trans-like"/>
</dbReference>
<dbReference type="InterPro" id="IPR011611">
    <property type="entry name" value="PfkB_dom"/>
</dbReference>
<dbReference type="CDD" id="cd01172">
    <property type="entry name" value="RfaE_like"/>
    <property type="match status" value="1"/>
</dbReference>
<protein>
    <submittedName>
        <fullName evidence="7">Adenylyltransferase/cytidyltransferase family protein</fullName>
    </submittedName>
</protein>
<keyword evidence="8" id="KW-1185">Reference proteome</keyword>
<comment type="function">
    <text evidence="1">Catalyzes the phosphorylation of D-glycero-D-manno-heptose 7-phosphate at the C-1 position to selectively form D-glycero-beta-D-manno-heptose-1,7-bisphosphate.</text>
</comment>
<dbReference type="Pfam" id="PF01467">
    <property type="entry name" value="CTP_transf_like"/>
    <property type="match status" value="1"/>
</dbReference>
<dbReference type="Proteomes" id="UP000694001">
    <property type="component" value="Chromosome"/>
</dbReference>
<evidence type="ECO:0000256" key="4">
    <source>
        <dbReference type="ARBA" id="ARBA00022777"/>
    </source>
</evidence>
<dbReference type="Pfam" id="PF00294">
    <property type="entry name" value="PfkB"/>
    <property type="match status" value="1"/>
</dbReference>
<dbReference type="NCBIfam" id="TIGR00125">
    <property type="entry name" value="cyt_tran_rel"/>
    <property type="match status" value="1"/>
</dbReference>
<feature type="domain" description="Cytidyltransferase-like" evidence="6">
    <location>
        <begin position="4"/>
        <end position="86"/>
    </location>
</feature>
<feature type="domain" description="Carbohydrate kinase PfkB" evidence="5">
    <location>
        <begin position="159"/>
        <end position="457"/>
    </location>
</feature>
<dbReference type="PANTHER" id="PTHR46969:SF1">
    <property type="entry name" value="BIFUNCTIONAL PROTEIN HLDE"/>
    <property type="match status" value="1"/>
</dbReference>
<dbReference type="GO" id="GO:0033785">
    <property type="term" value="F:heptose 7-phosphate kinase activity"/>
    <property type="evidence" value="ECO:0007669"/>
    <property type="project" value="TreeGrafter"/>
</dbReference>
<evidence type="ECO:0000259" key="6">
    <source>
        <dbReference type="Pfam" id="PF01467"/>
    </source>
</evidence>
<dbReference type="GO" id="GO:0033786">
    <property type="term" value="F:heptose-1-phosphate adenylyltransferase activity"/>
    <property type="evidence" value="ECO:0007669"/>
    <property type="project" value="TreeGrafter"/>
</dbReference>
<gene>
    <name evidence="7" type="ORF">KO353_01755</name>
</gene>
<dbReference type="GO" id="GO:0016773">
    <property type="term" value="F:phosphotransferase activity, alcohol group as acceptor"/>
    <property type="evidence" value="ECO:0007669"/>
    <property type="project" value="InterPro"/>
</dbReference>
<evidence type="ECO:0000259" key="5">
    <source>
        <dbReference type="Pfam" id="PF00294"/>
    </source>
</evidence>
<dbReference type="AlphaFoldDB" id="A0A975U245"/>
<evidence type="ECO:0000256" key="3">
    <source>
        <dbReference type="ARBA" id="ARBA00022679"/>
    </source>
</evidence>
<dbReference type="InterPro" id="IPR011913">
    <property type="entry name" value="RfaE_dom_I"/>
</dbReference>
<keyword evidence="4" id="KW-0418">Kinase</keyword>
<evidence type="ECO:0000256" key="1">
    <source>
        <dbReference type="ARBA" id="ARBA00002319"/>
    </source>
</evidence>
<comment type="function">
    <text evidence="2">Catalyzes the ADP transfer from ATP to D-glycero-beta-D-manno-heptose 1-phosphate, yielding ADP-D-glycero-beta-D-manno-heptose.</text>
</comment>
<name>A0A975U245_9PROT</name>
<organism evidence="7 8">
    <name type="scientific">Elioraea tepida</name>
    <dbReference type="NCBI Taxonomy" id="2843330"/>
    <lineage>
        <taxon>Bacteria</taxon>
        <taxon>Pseudomonadati</taxon>
        <taxon>Pseudomonadota</taxon>
        <taxon>Alphaproteobacteria</taxon>
        <taxon>Acetobacterales</taxon>
        <taxon>Elioraeaceae</taxon>
        <taxon>Elioraea</taxon>
    </lineage>
</organism>
<evidence type="ECO:0000313" key="7">
    <source>
        <dbReference type="EMBL" id="QXM25006.1"/>
    </source>
</evidence>
<dbReference type="KEGG" id="elio:KO353_01755"/>
<reference evidence="7" key="1">
    <citation type="submission" date="2021-06" db="EMBL/GenBank/DDBJ databases">
        <title>Elioraea tepida, sp. nov., a moderately thermophilic aerobic anoxygenic phototrophic bacterium isolated from an alkaline siliceous hot spring mat community in Yellowstone National Park, WY, USA.</title>
        <authorList>
            <person name="Saini M.K."/>
            <person name="Yoshida S."/>
            <person name="Sebastian A."/>
            <person name="Hirose S."/>
            <person name="Hara E."/>
            <person name="Tamaki H."/>
            <person name="Soulier N.T."/>
            <person name="Albert I."/>
            <person name="Hanada S."/>
            <person name="Bryant D.A."/>
            <person name="Tank M."/>
        </authorList>
    </citation>
    <scope>NUCLEOTIDE SEQUENCE</scope>
    <source>
        <strain evidence="7">MS-P2</strain>
    </source>
</reference>
<evidence type="ECO:0000313" key="8">
    <source>
        <dbReference type="Proteomes" id="UP000694001"/>
    </source>
</evidence>
<dbReference type="GO" id="GO:0005829">
    <property type="term" value="C:cytosol"/>
    <property type="evidence" value="ECO:0007669"/>
    <property type="project" value="TreeGrafter"/>
</dbReference>
<dbReference type="PANTHER" id="PTHR46969">
    <property type="entry name" value="BIFUNCTIONAL PROTEIN HLDE"/>
    <property type="match status" value="1"/>
</dbReference>
<dbReference type="EMBL" id="CP076448">
    <property type="protein sequence ID" value="QXM25006.1"/>
    <property type="molecule type" value="Genomic_DNA"/>
</dbReference>
<proteinExistence type="predicted"/>
<accession>A0A975U245</accession>
<keyword evidence="7" id="KW-0548">Nucleotidyltransferase</keyword>
<sequence length="475" mass="50932">MAFVSGNFNVVHPGHLRLLKFAAEAGEFLVVGVNPDSTPGVAVPLALRLEGIQSLGIVDYAFALREPPECFIAELKPDIVVKGREHAERHNPELAAVEAYGGRLLFSSGEVRFASLDLLQREYTSGPFWTLIKPKDFPRRHGFTIEGLKAVLPHMRGIRVLVVGDLIVDTYIDCDALGMSQEDPTIVVTPIDHKTFVGGAAIVAAHARGLGAEVRYITVAGRDDQAGFARSALARHGVATEFLVDETRPTTHKQRYRAAGKTLLRVNHLRQHAIDADIRSQVLDRIEQALPHTDLLLFSDFNYGCLPQPLVDAVVELASERGIMMAADSQASSQLSDISRFRGMTLITPTEREARLALRDFESGLTVLANRLRAACGARNVVVTLGADGMLVHAPNGSDGALMDDRLPAFNTAPKDPAGAGDSLFTATALALAAGADIWRASYIGALAAACQVGRVGNLPVTAADIEAEIDADTA</sequence>